<keyword evidence="5" id="KW-0677">Repeat</keyword>
<dbReference type="FunFam" id="2.130.10.10:FF:000056">
    <property type="entry name" value="Polycomb protein eed"/>
    <property type="match status" value="1"/>
</dbReference>
<organism evidence="11 12">
    <name type="scientific">Acanthaster planci</name>
    <name type="common">Crown-of-thorns starfish</name>
    <dbReference type="NCBI Taxonomy" id="133434"/>
    <lineage>
        <taxon>Eukaryota</taxon>
        <taxon>Metazoa</taxon>
        <taxon>Echinodermata</taxon>
        <taxon>Eleutherozoa</taxon>
        <taxon>Asterozoa</taxon>
        <taxon>Asteroidea</taxon>
        <taxon>Valvatacea</taxon>
        <taxon>Valvatida</taxon>
        <taxon>Acanthasteridae</taxon>
        <taxon>Acanthaster</taxon>
    </lineage>
</organism>
<dbReference type="InterPro" id="IPR051243">
    <property type="entry name" value="PcG_WD-repeat"/>
</dbReference>
<keyword evidence="8" id="KW-0539">Nucleus</keyword>
<feature type="compositionally biased region" description="Polar residues" evidence="10">
    <location>
        <begin position="42"/>
        <end position="68"/>
    </location>
</feature>
<keyword evidence="3" id="KW-0678">Repressor</keyword>
<evidence type="ECO:0000256" key="8">
    <source>
        <dbReference type="ARBA" id="ARBA00023242"/>
    </source>
</evidence>
<dbReference type="SUPFAM" id="SSF50978">
    <property type="entry name" value="WD40 repeat-like"/>
    <property type="match status" value="1"/>
</dbReference>
<keyword evidence="6" id="KW-0805">Transcription regulation</keyword>
<feature type="compositionally biased region" description="Polar residues" evidence="10">
    <location>
        <begin position="19"/>
        <end position="32"/>
    </location>
</feature>
<evidence type="ECO:0000256" key="5">
    <source>
        <dbReference type="ARBA" id="ARBA00022737"/>
    </source>
</evidence>
<dbReference type="CTD" id="8726"/>
<dbReference type="InterPro" id="IPR001680">
    <property type="entry name" value="WD40_rpt"/>
</dbReference>
<keyword evidence="7" id="KW-0804">Transcription</keyword>
<feature type="region of interest" description="Disordered" evidence="10">
    <location>
        <begin position="1"/>
        <end position="77"/>
    </location>
</feature>
<evidence type="ECO:0000313" key="12">
    <source>
        <dbReference type="RefSeq" id="XP_022094805.1"/>
    </source>
</evidence>
<accession>A0A8B7YQR9</accession>
<dbReference type="Pfam" id="PF00400">
    <property type="entry name" value="WD40"/>
    <property type="match status" value="2"/>
</dbReference>
<feature type="repeat" description="WD" evidence="9">
    <location>
        <begin position="234"/>
        <end position="275"/>
    </location>
</feature>
<dbReference type="PANTHER" id="PTHR10253">
    <property type="entry name" value="POLYCOMB PROTEIN"/>
    <property type="match status" value="1"/>
</dbReference>
<dbReference type="OrthoDB" id="7318948at2759"/>
<comment type="subcellular location">
    <subcellularLocation>
        <location evidence="1">Nucleus</location>
    </subcellularLocation>
</comment>
<dbReference type="SMART" id="SM00320">
    <property type="entry name" value="WD40"/>
    <property type="match status" value="7"/>
</dbReference>
<reference evidence="12" key="1">
    <citation type="submission" date="2025-08" db="UniProtKB">
        <authorList>
            <consortium name="RefSeq"/>
        </authorList>
    </citation>
    <scope>IDENTIFICATION</scope>
</reference>
<evidence type="ECO:0000256" key="4">
    <source>
        <dbReference type="ARBA" id="ARBA00022574"/>
    </source>
</evidence>
<evidence type="ECO:0000256" key="10">
    <source>
        <dbReference type="SAM" id="MobiDB-lite"/>
    </source>
</evidence>
<evidence type="ECO:0000256" key="1">
    <source>
        <dbReference type="ARBA" id="ARBA00004123"/>
    </source>
</evidence>
<evidence type="ECO:0000256" key="9">
    <source>
        <dbReference type="PROSITE-ProRule" id="PRU00221"/>
    </source>
</evidence>
<gene>
    <name evidence="12" type="primary">LOC110981501</name>
</gene>
<dbReference type="InterPro" id="IPR036322">
    <property type="entry name" value="WD40_repeat_dom_sf"/>
</dbReference>
<dbReference type="Proteomes" id="UP000694845">
    <property type="component" value="Unplaced"/>
</dbReference>
<dbReference type="PROSITE" id="PS00678">
    <property type="entry name" value="WD_REPEATS_1"/>
    <property type="match status" value="1"/>
</dbReference>
<dbReference type="PROSITE" id="PS50294">
    <property type="entry name" value="WD_REPEATS_REGION"/>
    <property type="match status" value="2"/>
</dbReference>
<evidence type="ECO:0000256" key="2">
    <source>
        <dbReference type="ARBA" id="ARBA00008075"/>
    </source>
</evidence>
<protein>
    <submittedName>
        <fullName evidence="12">Polycomb protein EED-like</fullName>
    </submittedName>
</protein>
<dbReference type="Gene3D" id="2.130.10.10">
    <property type="entry name" value="YVTN repeat-like/Quinoprotein amine dehydrogenase"/>
    <property type="match status" value="1"/>
</dbReference>
<feature type="repeat" description="WD" evidence="9">
    <location>
        <begin position="188"/>
        <end position="230"/>
    </location>
</feature>
<comment type="similarity">
    <text evidence="2">Belongs to the WD repeat ESC family.</text>
</comment>
<dbReference type="PROSITE" id="PS50082">
    <property type="entry name" value="WD_REPEATS_2"/>
    <property type="match status" value="2"/>
</dbReference>
<dbReference type="GeneID" id="110981501"/>
<keyword evidence="11" id="KW-1185">Reference proteome</keyword>
<evidence type="ECO:0000256" key="3">
    <source>
        <dbReference type="ARBA" id="ARBA00022491"/>
    </source>
</evidence>
<proteinExistence type="inferred from homology"/>
<sequence length="443" mass="49732">MSDKEEIESGSVLKRPKSLPQNGNQNTASGDENSLELDDGQSEASTPTAESNSRSDTPTGSTTGSFNRKSNRGRWRSTKNKLQYKCNGSLKEDHGLPIFGVTFNPFYKEGDALVFATVGSNRVSVYELVEGGGMKLLQSYIDADSDESFYTCAWSYEEKTGLPLLAVAGSRGTIRLISPITMQCVKHYIAHGNAVNELKFHPKDCNLLLSVSKDHSVRLWNIQTDSLVIVFGGVEGHRDEVLSADFDIDGTKMVSCGMDHSLKMWHLMTSMVQEAISSSYEYSASKTDRPFKTLFVNTPDFSTRDIHRNYVDCVRWLGEFVLSKSCENCIVCWKPGSLSDTLEDLKPSDSRVTVLHKFEYAQCDIWFMRFSMDYSQKILALGNQVGKLYVWDLDVEDPSKTRCTKLTHPKCLSAIRQTTLSRDGTVIISVCDNSTVWRWDRIR</sequence>
<dbReference type="OMA" id="RDVHRNY"/>
<evidence type="ECO:0000256" key="7">
    <source>
        <dbReference type="ARBA" id="ARBA00023163"/>
    </source>
</evidence>
<dbReference type="GO" id="GO:0005634">
    <property type="term" value="C:nucleus"/>
    <property type="evidence" value="ECO:0007669"/>
    <property type="project" value="UniProtKB-SubCell"/>
</dbReference>
<dbReference type="KEGG" id="aplc:110981501"/>
<keyword evidence="4 9" id="KW-0853">WD repeat</keyword>
<dbReference type="RefSeq" id="XP_022094805.1">
    <property type="nucleotide sequence ID" value="XM_022239113.1"/>
</dbReference>
<dbReference type="AlphaFoldDB" id="A0A8B7YQR9"/>
<evidence type="ECO:0000256" key="6">
    <source>
        <dbReference type="ARBA" id="ARBA00023015"/>
    </source>
</evidence>
<name>A0A8B7YQR9_ACAPL</name>
<dbReference type="InterPro" id="IPR015943">
    <property type="entry name" value="WD40/YVTN_repeat-like_dom_sf"/>
</dbReference>
<evidence type="ECO:0000313" key="11">
    <source>
        <dbReference type="Proteomes" id="UP000694845"/>
    </source>
</evidence>
<dbReference type="InterPro" id="IPR019775">
    <property type="entry name" value="WD40_repeat_CS"/>
</dbReference>